<evidence type="ECO:0000256" key="2">
    <source>
        <dbReference type="ARBA" id="ARBA00004906"/>
    </source>
</evidence>
<evidence type="ECO:0000313" key="15">
    <source>
        <dbReference type="EMBL" id="GAX80892.1"/>
    </source>
</evidence>
<dbReference type="GO" id="GO:0005778">
    <property type="term" value="C:peroxisomal membrane"/>
    <property type="evidence" value="ECO:0007669"/>
    <property type="project" value="UniProtKB-SubCell"/>
</dbReference>
<dbReference type="GO" id="GO:0008270">
    <property type="term" value="F:zinc ion binding"/>
    <property type="evidence" value="ECO:0007669"/>
    <property type="project" value="UniProtKB-KW"/>
</dbReference>
<accession>A0A250XDE0</accession>
<feature type="domain" description="Pex N-terminal" evidence="14">
    <location>
        <begin position="23"/>
        <end position="292"/>
    </location>
</feature>
<comment type="caution">
    <text evidence="15">The sequence shown here is derived from an EMBL/GenBank/DDBJ whole genome shotgun (WGS) entry which is preliminary data.</text>
</comment>
<evidence type="ECO:0000256" key="1">
    <source>
        <dbReference type="ARBA" id="ARBA00004585"/>
    </source>
</evidence>
<evidence type="ECO:0000256" key="3">
    <source>
        <dbReference type="ARBA" id="ARBA00008704"/>
    </source>
</evidence>
<dbReference type="GO" id="GO:0004842">
    <property type="term" value="F:ubiquitin-protein transferase activity"/>
    <property type="evidence" value="ECO:0007669"/>
    <property type="project" value="TreeGrafter"/>
</dbReference>
<evidence type="ECO:0000256" key="11">
    <source>
        <dbReference type="ARBA" id="ARBA00023136"/>
    </source>
</evidence>
<comment type="function">
    <text evidence="13">Component of a retrotranslocation channel required for peroxisome organization by mediating export of the PEX5 receptor from peroxisomes to the cytosol, thereby promoting PEX5 recycling.</text>
</comment>
<dbReference type="PANTHER" id="PTHR12888:SF0">
    <property type="entry name" value="PEROXISOME ASSEMBLY PROTEIN 12"/>
    <property type="match status" value="1"/>
</dbReference>
<keyword evidence="8" id="KW-0862">Zinc</keyword>
<comment type="similarity">
    <text evidence="3 13">Belongs to the pex2/pex10/pex12 family.</text>
</comment>
<name>A0A250XDE0_9CHLO</name>
<comment type="subcellular location">
    <subcellularLocation>
        <location evidence="1">Peroxisome membrane</location>
        <topology evidence="1">Multi-pass membrane protein</topology>
    </subcellularLocation>
</comment>
<dbReference type="Gene3D" id="3.30.40.10">
    <property type="entry name" value="Zinc/RING finger domain, C3HC4 (zinc finger)"/>
    <property type="match status" value="1"/>
</dbReference>
<evidence type="ECO:0000256" key="10">
    <source>
        <dbReference type="ARBA" id="ARBA00022989"/>
    </source>
</evidence>
<dbReference type="SUPFAM" id="SSF57850">
    <property type="entry name" value="RING/U-box"/>
    <property type="match status" value="1"/>
</dbReference>
<evidence type="ECO:0000256" key="12">
    <source>
        <dbReference type="ARBA" id="ARBA00023140"/>
    </source>
</evidence>
<evidence type="ECO:0000256" key="8">
    <source>
        <dbReference type="ARBA" id="ARBA00022833"/>
    </source>
</evidence>
<dbReference type="PANTHER" id="PTHR12888">
    <property type="entry name" value="PEROXISOME ASSEMBLY PROTEIN 12 PEROXIN-12"/>
    <property type="match status" value="1"/>
</dbReference>
<keyword evidence="9" id="KW-0653">Protein transport</keyword>
<evidence type="ECO:0000259" key="14">
    <source>
        <dbReference type="Pfam" id="PF04757"/>
    </source>
</evidence>
<evidence type="ECO:0000256" key="4">
    <source>
        <dbReference type="ARBA" id="ARBA00022448"/>
    </source>
</evidence>
<keyword evidence="11 13" id="KW-0472">Membrane</keyword>
<protein>
    <recommendedName>
        <fullName evidence="13">Peroxisome biogenesis protein 12</fullName>
    </recommendedName>
    <alternativeName>
        <fullName evidence="13">Peroxin-12</fullName>
    </alternativeName>
</protein>
<evidence type="ECO:0000256" key="13">
    <source>
        <dbReference type="PIRNR" id="PIRNR038074"/>
    </source>
</evidence>
<dbReference type="CDD" id="cd16451">
    <property type="entry name" value="mRING_PEX12"/>
    <property type="match status" value="1"/>
</dbReference>
<dbReference type="OrthoDB" id="107372at2759"/>
<keyword evidence="5" id="KW-0812">Transmembrane</keyword>
<evidence type="ECO:0000256" key="6">
    <source>
        <dbReference type="ARBA" id="ARBA00022723"/>
    </source>
</evidence>
<keyword evidence="7" id="KW-0863">Zinc-finger</keyword>
<sequence length="381" mass="42678">MSFVNLGGDEKTKPTYFEIIAADQLVPSLKSAVIYTLSVFSQRYAWLHRLLQYEDEVLALLMFIVDWHSLSVSDATFAEALYGLKRQHKDDTKPRLTNKQRMQSATLQVLIPYTHSKAVRLYQLHADQGILGLALSSASAADTNSNSRTRSANPETEEVFRDLGWVRRFVLSMYVRSYPWIHAVCQGIQFTYHVSYLLGPSLVHRPALHLLGLHMSRVSARDLELMTKEKADSRQAQMSRLTTAAGSGLSLRGVSAVAKSGLSLLHFLSDHHHNALMLAVFGFKALEWWFNSAEERLAVNKTLPPPPPPPAPRPAQRGVGLPADTSLCPICRCTCSNPAQVATSGYVFCYPCIFNYIMDKQRCPVSFIPASLDHIRKLYKD</sequence>
<dbReference type="PIRSF" id="PIRSF038074">
    <property type="entry name" value="Peroxisome_assembly_p12"/>
    <property type="match status" value="1"/>
</dbReference>
<comment type="pathway">
    <text evidence="2">Protein modification; protein ubiquitination.</text>
</comment>
<dbReference type="InterPro" id="IPR013083">
    <property type="entry name" value="Znf_RING/FYVE/PHD"/>
</dbReference>
<organism evidence="15 16">
    <name type="scientific">Chlamydomonas eustigma</name>
    <dbReference type="NCBI Taxonomy" id="1157962"/>
    <lineage>
        <taxon>Eukaryota</taxon>
        <taxon>Viridiplantae</taxon>
        <taxon>Chlorophyta</taxon>
        <taxon>core chlorophytes</taxon>
        <taxon>Chlorophyceae</taxon>
        <taxon>CS clade</taxon>
        <taxon>Chlamydomonadales</taxon>
        <taxon>Chlamydomonadaceae</taxon>
        <taxon>Chlamydomonas</taxon>
    </lineage>
</organism>
<keyword evidence="12 13" id="KW-0576">Peroxisome</keyword>
<keyword evidence="4" id="KW-0813">Transport</keyword>
<keyword evidence="10" id="KW-1133">Transmembrane helix</keyword>
<dbReference type="InterPro" id="IPR017375">
    <property type="entry name" value="PEX12"/>
</dbReference>
<proteinExistence type="inferred from homology"/>
<evidence type="ECO:0000313" key="16">
    <source>
        <dbReference type="Proteomes" id="UP000232323"/>
    </source>
</evidence>
<dbReference type="InterPro" id="IPR006845">
    <property type="entry name" value="Pex_N"/>
</dbReference>
<dbReference type="Proteomes" id="UP000232323">
    <property type="component" value="Unassembled WGS sequence"/>
</dbReference>
<evidence type="ECO:0000256" key="9">
    <source>
        <dbReference type="ARBA" id="ARBA00022927"/>
    </source>
</evidence>
<dbReference type="STRING" id="1157962.A0A250XDE0"/>
<evidence type="ECO:0000256" key="7">
    <source>
        <dbReference type="ARBA" id="ARBA00022771"/>
    </source>
</evidence>
<gene>
    <name evidence="15" type="ORF">CEUSTIGMA_g8327.t1</name>
</gene>
<dbReference type="EMBL" id="BEGY01000058">
    <property type="protein sequence ID" value="GAX80892.1"/>
    <property type="molecule type" value="Genomic_DNA"/>
</dbReference>
<dbReference type="Pfam" id="PF04757">
    <property type="entry name" value="Pex2_Pex12"/>
    <property type="match status" value="1"/>
</dbReference>
<dbReference type="GO" id="GO:0016558">
    <property type="term" value="P:protein import into peroxisome matrix"/>
    <property type="evidence" value="ECO:0007669"/>
    <property type="project" value="UniProtKB-UniRule"/>
</dbReference>
<dbReference type="GO" id="GO:0006513">
    <property type="term" value="P:protein monoubiquitination"/>
    <property type="evidence" value="ECO:0007669"/>
    <property type="project" value="TreeGrafter"/>
</dbReference>
<reference evidence="15 16" key="1">
    <citation type="submission" date="2017-08" db="EMBL/GenBank/DDBJ databases">
        <title>Acidophilic green algal genome provides insights into adaptation to an acidic environment.</title>
        <authorList>
            <person name="Hirooka S."/>
            <person name="Hirose Y."/>
            <person name="Kanesaki Y."/>
            <person name="Higuchi S."/>
            <person name="Fujiwara T."/>
            <person name="Onuma R."/>
            <person name="Era A."/>
            <person name="Ohbayashi R."/>
            <person name="Uzuka A."/>
            <person name="Nozaki H."/>
            <person name="Yoshikawa H."/>
            <person name="Miyagishima S.Y."/>
        </authorList>
    </citation>
    <scope>NUCLEOTIDE SEQUENCE [LARGE SCALE GENOMIC DNA]</scope>
    <source>
        <strain evidence="15 16">NIES-2499</strain>
    </source>
</reference>
<dbReference type="GO" id="GO:1990429">
    <property type="term" value="C:peroxisomal importomer complex"/>
    <property type="evidence" value="ECO:0007669"/>
    <property type="project" value="TreeGrafter"/>
</dbReference>
<evidence type="ECO:0000256" key="5">
    <source>
        <dbReference type="ARBA" id="ARBA00022692"/>
    </source>
</evidence>
<keyword evidence="16" id="KW-1185">Reference proteome</keyword>
<keyword evidence="6" id="KW-0479">Metal-binding</keyword>
<dbReference type="AlphaFoldDB" id="A0A250XDE0"/>